<comment type="similarity">
    <text evidence="3">Belongs to the synaptobrevin family.</text>
</comment>
<protein>
    <submittedName>
        <fullName evidence="9">Longin domain containing protein</fullName>
    </submittedName>
</protein>
<evidence type="ECO:0000256" key="3">
    <source>
        <dbReference type="ARBA" id="ARBA00008025"/>
    </source>
</evidence>
<dbReference type="OrthoDB" id="1719357at2759"/>
<keyword evidence="7" id="KW-0812">Transmembrane</keyword>
<gene>
    <name evidence="9" type="ORF">TorRG33x02_267610</name>
</gene>
<dbReference type="GO" id="GO:0005789">
    <property type="term" value="C:endoplasmic reticulum membrane"/>
    <property type="evidence" value="ECO:0007669"/>
    <property type="project" value="UniProtKB-SubCell"/>
</dbReference>
<dbReference type="Proteomes" id="UP000237000">
    <property type="component" value="Unassembled WGS sequence"/>
</dbReference>
<evidence type="ECO:0000256" key="6">
    <source>
        <dbReference type="ARBA" id="ARBA00023136"/>
    </source>
</evidence>
<accession>A0A2P5CZE8</accession>
<evidence type="ECO:0000256" key="2">
    <source>
        <dbReference type="ARBA" id="ARBA00004394"/>
    </source>
</evidence>
<dbReference type="Gene3D" id="3.30.450.50">
    <property type="entry name" value="Longin domain"/>
    <property type="match status" value="1"/>
</dbReference>
<dbReference type="InterPro" id="IPR010908">
    <property type="entry name" value="Longin_dom"/>
</dbReference>
<dbReference type="GO" id="GO:0006890">
    <property type="term" value="P:retrograde vesicle-mediated transport, Golgi to endoplasmic reticulum"/>
    <property type="evidence" value="ECO:0007669"/>
    <property type="project" value="InterPro"/>
</dbReference>
<proteinExistence type="inferred from homology"/>
<feature type="transmembrane region" description="Helical" evidence="7">
    <location>
        <begin position="200"/>
        <end position="221"/>
    </location>
</feature>
<evidence type="ECO:0000256" key="5">
    <source>
        <dbReference type="ARBA" id="ARBA00023054"/>
    </source>
</evidence>
<keyword evidence="6 7" id="KW-0472">Membrane</keyword>
<dbReference type="GO" id="GO:0006888">
    <property type="term" value="P:endoplasmic reticulum to Golgi vesicle-mediated transport"/>
    <property type="evidence" value="ECO:0007669"/>
    <property type="project" value="InterPro"/>
</dbReference>
<evidence type="ECO:0000256" key="7">
    <source>
        <dbReference type="SAM" id="Phobius"/>
    </source>
</evidence>
<evidence type="ECO:0000313" key="10">
    <source>
        <dbReference type="Proteomes" id="UP000237000"/>
    </source>
</evidence>
<evidence type="ECO:0000313" key="9">
    <source>
        <dbReference type="EMBL" id="PON66413.1"/>
    </source>
</evidence>
<evidence type="ECO:0000256" key="4">
    <source>
        <dbReference type="ARBA" id="ARBA00022927"/>
    </source>
</evidence>
<comment type="subcellular location">
    <subcellularLocation>
        <location evidence="1">Endoplasmic reticulum membrane</location>
        <topology evidence="1">Single-pass type IV membrane protein</topology>
    </subcellularLocation>
    <subcellularLocation>
        <location evidence="2">Golgi apparatus membrane</location>
    </subcellularLocation>
</comment>
<dbReference type="GO" id="GO:0000139">
    <property type="term" value="C:Golgi membrane"/>
    <property type="evidence" value="ECO:0007669"/>
    <property type="project" value="UniProtKB-SubCell"/>
</dbReference>
<dbReference type="FunCoup" id="A0A2P5CZE8">
    <property type="interactions" value="68"/>
</dbReference>
<reference evidence="10" key="1">
    <citation type="submission" date="2016-06" db="EMBL/GenBank/DDBJ databases">
        <title>Parallel loss of symbiosis genes in relatives of nitrogen-fixing non-legume Parasponia.</title>
        <authorList>
            <person name="Van Velzen R."/>
            <person name="Holmer R."/>
            <person name="Bu F."/>
            <person name="Rutten L."/>
            <person name="Van Zeijl A."/>
            <person name="Liu W."/>
            <person name="Santuari L."/>
            <person name="Cao Q."/>
            <person name="Sharma T."/>
            <person name="Shen D."/>
            <person name="Roswanjaya Y."/>
            <person name="Wardhani T."/>
            <person name="Kalhor M.S."/>
            <person name="Jansen J."/>
            <person name="Van den Hoogen J."/>
            <person name="Gungor B."/>
            <person name="Hartog M."/>
            <person name="Hontelez J."/>
            <person name="Verver J."/>
            <person name="Yang W.-C."/>
            <person name="Schijlen E."/>
            <person name="Repin R."/>
            <person name="Schilthuizen M."/>
            <person name="Schranz E."/>
            <person name="Heidstra R."/>
            <person name="Miyata K."/>
            <person name="Fedorova E."/>
            <person name="Kohlen W."/>
            <person name="Bisseling T."/>
            <person name="Smit S."/>
            <person name="Geurts R."/>
        </authorList>
    </citation>
    <scope>NUCLEOTIDE SEQUENCE [LARGE SCALE GENOMIC DNA]</scope>
    <source>
        <strain evidence="10">cv. RG33-2</strain>
    </source>
</reference>
<evidence type="ECO:0000256" key="1">
    <source>
        <dbReference type="ARBA" id="ARBA00004163"/>
    </source>
</evidence>
<dbReference type="GO" id="GO:0005484">
    <property type="term" value="F:SNAP receptor activity"/>
    <property type="evidence" value="ECO:0007669"/>
    <property type="project" value="InterPro"/>
</dbReference>
<keyword evidence="5" id="KW-0175">Coiled coil</keyword>
<dbReference type="PROSITE" id="PS50859">
    <property type="entry name" value="LONGIN"/>
    <property type="match status" value="1"/>
</dbReference>
<evidence type="ECO:0000259" key="8">
    <source>
        <dbReference type="PROSITE" id="PS50859"/>
    </source>
</evidence>
<comment type="caution">
    <text evidence="9">The sequence shown here is derived from an EMBL/GenBank/DDBJ whole genome shotgun (WGS) entry which is preliminary data.</text>
</comment>
<sequence>MVKLTIVGRVSEGLPLAQGPRYVNNEENESFSLYKQQGELILKEISRGALPHPKMTIRVDHQYCFIYLVENGIACIALSDSSYPRKLVFHYLQDLQKELQKFDSSLVEKITRPYSFVGFDSVIGNIRKQYIDTRTQANLSKLNANRKQDLDIVTENLTEILSRRRNSVLHEITSSSPSSTPRPVSSIWGSPRLEVIAVKWTPITIILVVLVVVSWASLIMADSIVISSLY</sequence>
<keyword evidence="10" id="KW-1185">Reference proteome</keyword>
<dbReference type="GO" id="GO:0015031">
    <property type="term" value="P:protein transport"/>
    <property type="evidence" value="ECO:0007669"/>
    <property type="project" value="UniProtKB-KW"/>
</dbReference>
<dbReference type="EMBL" id="JXTC01000312">
    <property type="protein sequence ID" value="PON66413.1"/>
    <property type="molecule type" value="Genomic_DNA"/>
</dbReference>
<dbReference type="Pfam" id="PF13774">
    <property type="entry name" value="Longin"/>
    <property type="match status" value="1"/>
</dbReference>
<dbReference type="SUPFAM" id="SSF64356">
    <property type="entry name" value="SNARE-like"/>
    <property type="match status" value="1"/>
</dbReference>
<dbReference type="STRING" id="63057.A0A2P5CZE8"/>
<keyword evidence="7" id="KW-1133">Transmembrane helix</keyword>
<dbReference type="InterPro" id="IPR044565">
    <property type="entry name" value="Sec22"/>
</dbReference>
<keyword evidence="4" id="KW-0813">Transport</keyword>
<organism evidence="9 10">
    <name type="scientific">Trema orientale</name>
    <name type="common">Charcoal tree</name>
    <name type="synonym">Celtis orientalis</name>
    <dbReference type="NCBI Taxonomy" id="63057"/>
    <lineage>
        <taxon>Eukaryota</taxon>
        <taxon>Viridiplantae</taxon>
        <taxon>Streptophyta</taxon>
        <taxon>Embryophyta</taxon>
        <taxon>Tracheophyta</taxon>
        <taxon>Spermatophyta</taxon>
        <taxon>Magnoliopsida</taxon>
        <taxon>eudicotyledons</taxon>
        <taxon>Gunneridae</taxon>
        <taxon>Pentapetalae</taxon>
        <taxon>rosids</taxon>
        <taxon>fabids</taxon>
        <taxon>Rosales</taxon>
        <taxon>Cannabaceae</taxon>
        <taxon>Trema</taxon>
    </lineage>
</organism>
<name>A0A2P5CZE8_TREOI</name>
<dbReference type="AlphaFoldDB" id="A0A2P5CZE8"/>
<feature type="domain" description="Longin" evidence="8">
    <location>
        <begin position="6"/>
        <end position="123"/>
    </location>
</feature>
<dbReference type="PANTHER" id="PTHR45837">
    <property type="entry name" value="VESICLE-TRAFFICKING PROTEIN SEC22B"/>
    <property type="match status" value="1"/>
</dbReference>
<dbReference type="InterPro" id="IPR011012">
    <property type="entry name" value="Longin-like_dom_sf"/>
</dbReference>
<keyword evidence="4" id="KW-0653">Protein transport</keyword>
<dbReference type="CDD" id="cd14824">
    <property type="entry name" value="Longin"/>
    <property type="match status" value="1"/>
</dbReference>
<dbReference type="InParanoid" id="A0A2P5CZE8"/>
<dbReference type="SMART" id="SM01270">
    <property type="entry name" value="Longin"/>
    <property type="match status" value="1"/>
</dbReference>